<organism evidence="1 2">
    <name type="scientific">Tritrichomonas musculus</name>
    <dbReference type="NCBI Taxonomy" id="1915356"/>
    <lineage>
        <taxon>Eukaryota</taxon>
        <taxon>Metamonada</taxon>
        <taxon>Parabasalia</taxon>
        <taxon>Tritrichomonadida</taxon>
        <taxon>Tritrichomonadidae</taxon>
        <taxon>Tritrichomonas</taxon>
    </lineage>
</organism>
<accession>A0ABR2GQD6</accession>
<name>A0ABR2GQD6_9EUKA</name>
<gene>
    <name evidence="1" type="ORF">M9Y10_040381</name>
</gene>
<comment type="caution">
    <text evidence="1">The sequence shown here is derived from an EMBL/GenBank/DDBJ whole genome shotgun (WGS) entry which is preliminary data.</text>
</comment>
<evidence type="ECO:0000313" key="1">
    <source>
        <dbReference type="EMBL" id="KAK8835833.1"/>
    </source>
</evidence>
<proteinExistence type="predicted"/>
<dbReference type="Proteomes" id="UP001470230">
    <property type="component" value="Unassembled WGS sequence"/>
</dbReference>
<sequence length="207" mass="25204">MLGQKKKPYRSYKLPNNFESFNDLSSKEAANMDRRYMNKFIKPIVDYLCGENILEYQNFTELFKKYKLKSEDIIKFINSFEYFINSQRNQKKINWLKVREIRKSNFCEKNIIINRLVHEYHDDIYLFISNHFQLNYPNMQNFQKFKEDFEKKVEDLIKQSESKKLSLKSEQFSDPEPSENDIIEVKQTKEKVIYVTQQYVKKIIILK</sequence>
<protein>
    <submittedName>
        <fullName evidence="1">Uncharacterized protein</fullName>
    </submittedName>
</protein>
<reference evidence="1 2" key="1">
    <citation type="submission" date="2024-04" db="EMBL/GenBank/DDBJ databases">
        <title>Tritrichomonas musculus Genome.</title>
        <authorList>
            <person name="Alves-Ferreira E."/>
            <person name="Grigg M."/>
            <person name="Lorenzi H."/>
            <person name="Galac M."/>
        </authorList>
    </citation>
    <scope>NUCLEOTIDE SEQUENCE [LARGE SCALE GENOMIC DNA]</scope>
    <source>
        <strain evidence="1 2">EAF2021</strain>
    </source>
</reference>
<keyword evidence="2" id="KW-1185">Reference proteome</keyword>
<evidence type="ECO:0000313" key="2">
    <source>
        <dbReference type="Proteomes" id="UP001470230"/>
    </source>
</evidence>
<dbReference type="EMBL" id="JAPFFF010000073">
    <property type="protein sequence ID" value="KAK8835833.1"/>
    <property type="molecule type" value="Genomic_DNA"/>
</dbReference>